<accession>A0ABV6S4A1</accession>
<dbReference type="EMBL" id="JBHLTM010000026">
    <property type="protein sequence ID" value="MFC0684065.1"/>
    <property type="molecule type" value="Genomic_DNA"/>
</dbReference>
<feature type="compositionally biased region" description="Low complexity" evidence="1">
    <location>
        <begin position="673"/>
        <end position="688"/>
    </location>
</feature>
<evidence type="ECO:0000313" key="2">
    <source>
        <dbReference type="EMBL" id="MFC0684065.1"/>
    </source>
</evidence>
<comment type="caution">
    <text evidence="2">The sequence shown here is derived from an EMBL/GenBank/DDBJ whole genome shotgun (WGS) entry which is preliminary data.</text>
</comment>
<gene>
    <name evidence="2" type="ORF">ACFFF8_05625</name>
</gene>
<keyword evidence="3" id="KW-1185">Reference proteome</keyword>
<evidence type="ECO:0000313" key="3">
    <source>
        <dbReference type="Proteomes" id="UP001589858"/>
    </source>
</evidence>
<dbReference type="Proteomes" id="UP001589858">
    <property type="component" value="Unassembled WGS sequence"/>
</dbReference>
<proteinExistence type="predicted"/>
<evidence type="ECO:0000256" key="1">
    <source>
        <dbReference type="SAM" id="MobiDB-lite"/>
    </source>
</evidence>
<sequence length="695" mass="69081">MRLPPPPPFTAWFREVLGTLQRCGRRWQRDTRGGVSTLVALSLPLVIGAVGLGYDLNAGYNQRLFNQRVADMAALGAALEYRASESADIDAAARSLSVANGLSDATIRTELLTDFPNAGDTSVRVTVTRAVPFTLAAVLGFTGSYSVAADAAAIVSSETPYAAPCFLALSNASDALQVQGGASIVASDCSVAAVGDVTNNGTLIKASDIISGNGSITLGSGTLSANSLRYANGLSVPAWNTNLPPAKDRHNVSTALADPWANSAELQAAIAQIGNHAPLPALSDPVTPAGSEWNLSWSPSAAVTAYRTGPYTGEYVIPKGNYTIGAFIVGGGIKVTFASGSNITIANGVNIGGGSTVDFGDSNIWVNGGFNSGSNGVTIGNGTLWIGSGTVTFSGTNRKGSGNVTINAPVSLGGGIYLDMGAGNHAFRALTLSGGGSSALGNGDFTVLSGVSVGGGSELVVGNGNIVIGAASSGNAITLSGSAKLLMGDGSFSANGHIVTEGGSRIVFGQTPNHYIAGNMTIAGAAYFGAGRYTVAGSFTNGTGGTTWPYTSPRTGLTYGANGSGYDMVGYDVSFVLSGALNLAGGAKTRLSAPAASVSGGAIGGLLVHTGTSGAITWGGGSSNVFNGVVHVPNATVTMTGGNSTGDSGSSGTCFMLIAGKIKASGGTTAGSTCKSSAAGASGSDTTAPQIKLVK</sequence>
<dbReference type="RefSeq" id="WP_267218324.1">
    <property type="nucleotide sequence ID" value="NZ_JAPCWC010000001.1"/>
</dbReference>
<feature type="region of interest" description="Disordered" evidence="1">
    <location>
        <begin position="673"/>
        <end position="695"/>
    </location>
</feature>
<reference evidence="2 3" key="1">
    <citation type="submission" date="2024-09" db="EMBL/GenBank/DDBJ databases">
        <authorList>
            <person name="Sun Q."/>
            <person name="Mori K."/>
        </authorList>
    </citation>
    <scope>NUCLEOTIDE SEQUENCE [LARGE SCALE GENOMIC DNA]</scope>
    <source>
        <strain evidence="2 3">CICC 11035S</strain>
    </source>
</reference>
<name>A0ABV6S4A1_9SPHN</name>
<organism evidence="2 3">
    <name type="scientific">Novosphingobium clariflavum</name>
    <dbReference type="NCBI Taxonomy" id="2029884"/>
    <lineage>
        <taxon>Bacteria</taxon>
        <taxon>Pseudomonadati</taxon>
        <taxon>Pseudomonadota</taxon>
        <taxon>Alphaproteobacteria</taxon>
        <taxon>Sphingomonadales</taxon>
        <taxon>Sphingomonadaceae</taxon>
        <taxon>Novosphingobium</taxon>
    </lineage>
</organism>
<protein>
    <submittedName>
        <fullName evidence="2">Pilus assembly protein TadG-related protein</fullName>
    </submittedName>
</protein>